<organism evidence="2 3">
    <name type="scientific">Sharpea azabuensis</name>
    <dbReference type="NCBI Taxonomy" id="322505"/>
    <lineage>
        <taxon>Bacteria</taxon>
        <taxon>Bacillati</taxon>
        <taxon>Bacillota</taxon>
        <taxon>Erysipelotrichia</taxon>
        <taxon>Erysipelotrichales</taxon>
        <taxon>Coprobacillaceae</taxon>
        <taxon>Sharpea</taxon>
    </lineage>
</organism>
<sequence>MKIAITTDSGSGISQQEAKRLGITVIPMPFMIDNETYFEGINITESEFYQALNAHLPIHTSQPAVYTLEEVWEKLLKEYDYIVHIPISSGLSGTCQSALLVASEVDEERIQVVDNRKVAMTQRRSVLEAIELVKRGKNAIEIKNILEEHSADNMIYIGLDTLSFLKAGGRITPAVATVGSLLKIKPVLTIVEGGRLDTYSKARSKKGIKREIINALKKDALEKFDDPEGRECYFGVAYAGNRDEAESFASEIAEAFPSRMDVPIAVEPLSEIVVCHTGPGILGAAIMHKIPEL</sequence>
<reference evidence="3" key="1">
    <citation type="submission" date="2016-10" db="EMBL/GenBank/DDBJ databases">
        <authorList>
            <person name="Varghese N."/>
        </authorList>
    </citation>
    <scope>NUCLEOTIDE SEQUENCE [LARGE SCALE GENOMIC DNA]</scope>
    <source>
        <strain evidence="3">DSM 20406</strain>
    </source>
</reference>
<dbReference type="PANTHER" id="PTHR33434:SF2">
    <property type="entry name" value="FATTY ACID-BINDING PROTEIN TM_1468"/>
    <property type="match status" value="1"/>
</dbReference>
<dbReference type="NCBIfam" id="TIGR00762">
    <property type="entry name" value="DegV"/>
    <property type="match status" value="1"/>
</dbReference>
<dbReference type="InterPro" id="IPR043168">
    <property type="entry name" value="DegV_C"/>
</dbReference>
<dbReference type="InterPro" id="IPR003797">
    <property type="entry name" value="DegV"/>
</dbReference>
<dbReference type="AlphaFoldDB" id="A0A1H6TLF0"/>
<dbReference type="Gene3D" id="3.40.50.10170">
    <property type="match status" value="1"/>
</dbReference>
<dbReference type="SUPFAM" id="SSF82549">
    <property type="entry name" value="DAK1/DegV-like"/>
    <property type="match status" value="1"/>
</dbReference>
<dbReference type="EMBL" id="FNYK01000025">
    <property type="protein sequence ID" value="SEI80801.1"/>
    <property type="molecule type" value="Genomic_DNA"/>
</dbReference>
<accession>A0A1H6TLF0</accession>
<dbReference type="InterPro" id="IPR050270">
    <property type="entry name" value="DegV_domain_contain"/>
</dbReference>
<name>A0A1H6TLF0_9FIRM</name>
<dbReference type="RefSeq" id="WP_074732117.1">
    <property type="nucleotide sequence ID" value="NZ_FNYK01000025.1"/>
</dbReference>
<dbReference type="OrthoDB" id="9775494at2"/>
<dbReference type="PROSITE" id="PS51482">
    <property type="entry name" value="DEGV"/>
    <property type="match status" value="1"/>
</dbReference>
<keyword evidence="3" id="KW-1185">Reference proteome</keyword>
<evidence type="ECO:0000313" key="3">
    <source>
        <dbReference type="Proteomes" id="UP000183028"/>
    </source>
</evidence>
<dbReference type="eggNOG" id="COG1307">
    <property type="taxonomic scope" value="Bacteria"/>
</dbReference>
<dbReference type="Pfam" id="PF02645">
    <property type="entry name" value="DegV"/>
    <property type="match status" value="1"/>
</dbReference>
<dbReference type="GO" id="GO:0008289">
    <property type="term" value="F:lipid binding"/>
    <property type="evidence" value="ECO:0007669"/>
    <property type="project" value="UniProtKB-KW"/>
</dbReference>
<dbReference type="Gene3D" id="3.30.1180.10">
    <property type="match status" value="1"/>
</dbReference>
<dbReference type="Proteomes" id="UP000183028">
    <property type="component" value="Unassembled WGS sequence"/>
</dbReference>
<evidence type="ECO:0000256" key="1">
    <source>
        <dbReference type="ARBA" id="ARBA00023121"/>
    </source>
</evidence>
<gene>
    <name evidence="2" type="ORF">SAMN04487834_102529</name>
</gene>
<evidence type="ECO:0000313" key="2">
    <source>
        <dbReference type="EMBL" id="SEI80801.1"/>
    </source>
</evidence>
<proteinExistence type="predicted"/>
<dbReference type="STRING" id="322505.SAMN04487836_11039"/>
<protein>
    <submittedName>
        <fullName evidence="2">EDD domain protein, DegV family</fullName>
    </submittedName>
</protein>
<dbReference type="PANTHER" id="PTHR33434">
    <property type="entry name" value="DEGV DOMAIN-CONTAINING PROTEIN DR_1986-RELATED"/>
    <property type="match status" value="1"/>
</dbReference>
<keyword evidence="1" id="KW-0446">Lipid-binding</keyword>